<evidence type="ECO:0000256" key="1">
    <source>
        <dbReference type="SAM" id="Phobius"/>
    </source>
</evidence>
<feature type="transmembrane region" description="Helical" evidence="1">
    <location>
        <begin position="55"/>
        <end position="72"/>
    </location>
</feature>
<accession>A0A430S6K6</accession>
<sequence length="146" mass="16055">MVWPFGASHAGVVLAKHYFTLLFLLGGLFLELTAHPQGRLAHLRHLPRFLRAHPPLFLALFLALWMGLATALSPEPQVALTGSVVDYSDGLVWGLMMVGVFALGYLRSSCFASPCRKRRGVLWLLLALYLRDGEESPSPPLGSLQC</sequence>
<reference evidence="2 3" key="1">
    <citation type="journal article" date="2019" name="Extremophiles">
        <title>Biogeography of thermophiles and predominance of Thermus scotoductus in domestic water heaters.</title>
        <authorList>
            <person name="Wilpiszeski R.L."/>
            <person name="Zhang Z."/>
            <person name="House C.H."/>
        </authorList>
    </citation>
    <scope>NUCLEOTIDE SEQUENCE [LARGE SCALE GENOMIC DNA]</scope>
    <source>
        <strain evidence="2 3">20_S20</strain>
    </source>
</reference>
<keyword evidence="1" id="KW-0812">Transmembrane</keyword>
<keyword evidence="1" id="KW-0472">Membrane</keyword>
<protein>
    <submittedName>
        <fullName evidence="2">Uncharacterized protein</fullName>
    </submittedName>
</protein>
<dbReference type="Proteomes" id="UP000286928">
    <property type="component" value="Unassembled WGS sequence"/>
</dbReference>
<name>A0A430S6K6_THESC</name>
<dbReference type="EMBL" id="PEMD01000288">
    <property type="protein sequence ID" value="RTH30683.1"/>
    <property type="molecule type" value="Genomic_DNA"/>
</dbReference>
<organism evidence="2 3">
    <name type="scientific">Thermus scotoductus</name>
    <dbReference type="NCBI Taxonomy" id="37636"/>
    <lineage>
        <taxon>Bacteria</taxon>
        <taxon>Thermotogati</taxon>
        <taxon>Deinococcota</taxon>
        <taxon>Deinococci</taxon>
        <taxon>Thermales</taxon>
        <taxon>Thermaceae</taxon>
        <taxon>Thermus</taxon>
    </lineage>
</organism>
<comment type="caution">
    <text evidence="2">The sequence shown here is derived from an EMBL/GenBank/DDBJ whole genome shotgun (WGS) entry which is preliminary data.</text>
</comment>
<evidence type="ECO:0000313" key="3">
    <source>
        <dbReference type="Proteomes" id="UP000286928"/>
    </source>
</evidence>
<proteinExistence type="predicted"/>
<dbReference type="RefSeq" id="WP_126193796.1">
    <property type="nucleotide sequence ID" value="NZ_PELQ01000013.1"/>
</dbReference>
<keyword evidence="1" id="KW-1133">Transmembrane helix</keyword>
<feature type="transmembrane region" description="Helical" evidence="1">
    <location>
        <begin position="12"/>
        <end position="34"/>
    </location>
</feature>
<evidence type="ECO:0000313" key="2">
    <source>
        <dbReference type="EMBL" id="RTH30683.1"/>
    </source>
</evidence>
<gene>
    <name evidence="2" type="ORF">CSW33_09635</name>
</gene>
<feature type="transmembrane region" description="Helical" evidence="1">
    <location>
        <begin position="92"/>
        <end position="110"/>
    </location>
</feature>
<dbReference type="AlphaFoldDB" id="A0A430S6K6"/>